<dbReference type="RefSeq" id="WP_200449291.1">
    <property type="nucleotide sequence ID" value="NZ_JAACBX020000002.1"/>
</dbReference>
<evidence type="ECO:0000313" key="1">
    <source>
        <dbReference type="EMBL" id="MBM0244509.1"/>
    </source>
</evidence>
<accession>A0ABS1Y7Z3</accession>
<proteinExistence type="predicted"/>
<dbReference type="EMBL" id="JAACBX020000002">
    <property type="protein sequence ID" value="MBM0244509.1"/>
    <property type="molecule type" value="Genomic_DNA"/>
</dbReference>
<sequence length="62" mass="6655">MATPIPAPCRCTIAAAVRAAGHGIKLTPLREYWGDVDGKDGVVLSFGHLSNEKVEYALETRT</sequence>
<name>A0ABS1Y7Z3_9CORY</name>
<gene>
    <name evidence="1" type="ORF">GWO63_009730</name>
</gene>
<keyword evidence="2" id="KW-1185">Reference proteome</keyword>
<organism evidence="1 2">
    <name type="scientific">Corynebacterium macginleyi</name>
    <dbReference type="NCBI Taxonomy" id="38290"/>
    <lineage>
        <taxon>Bacteria</taxon>
        <taxon>Bacillati</taxon>
        <taxon>Actinomycetota</taxon>
        <taxon>Actinomycetes</taxon>
        <taxon>Mycobacteriales</taxon>
        <taxon>Corynebacteriaceae</taxon>
        <taxon>Corynebacterium</taxon>
    </lineage>
</organism>
<evidence type="ECO:0000313" key="2">
    <source>
        <dbReference type="Proteomes" id="UP001518680"/>
    </source>
</evidence>
<reference evidence="1 2" key="1">
    <citation type="submission" date="2021-01" db="EMBL/GenBank/DDBJ databases">
        <title>Complete genome sequences of Corynebacterium macginleyi strains isolated from infectious keratitis.</title>
        <authorList>
            <person name="Sagerfors S."/>
            <person name="Poehlein A."/>
            <person name="Soderquist B."/>
            <person name="Bruggemann H."/>
        </authorList>
    </citation>
    <scope>NUCLEOTIDE SEQUENCE [LARGE SCALE GENOMIC DNA]</scope>
    <source>
        <strain evidence="1 2">12T220</strain>
    </source>
</reference>
<protein>
    <submittedName>
        <fullName evidence="1">Uncharacterized protein</fullName>
    </submittedName>
</protein>
<dbReference type="Proteomes" id="UP001518680">
    <property type="component" value="Unassembled WGS sequence"/>
</dbReference>
<comment type="caution">
    <text evidence="1">The sequence shown here is derived from an EMBL/GenBank/DDBJ whole genome shotgun (WGS) entry which is preliminary data.</text>
</comment>